<dbReference type="KEGG" id="pdt:Prede_0348"/>
<keyword evidence="1" id="KW-0732">Signal</keyword>
<dbReference type="eggNOG" id="ENOG5033DA0">
    <property type="taxonomic scope" value="Bacteria"/>
</dbReference>
<protein>
    <recommendedName>
        <fullName evidence="2">Lipocalin-like domain-containing protein</fullName>
    </recommendedName>
</protein>
<name>F9D0P9_PREDD</name>
<organism evidence="4 5">
    <name type="scientific">Prevotella dentalis (strain ATCC 49559 / DSM 3688 / JCM 13448 / NCTC 12043 / ES 2772)</name>
    <name type="common">Mitsuokella dentalis</name>
    <dbReference type="NCBI Taxonomy" id="908937"/>
    <lineage>
        <taxon>Bacteria</taxon>
        <taxon>Pseudomonadati</taxon>
        <taxon>Bacteroidota</taxon>
        <taxon>Bacteroidia</taxon>
        <taxon>Bacteroidales</taxon>
        <taxon>Prevotellaceae</taxon>
        <taxon>Prevotella</taxon>
    </lineage>
</organism>
<dbReference type="PATRIC" id="fig|908937.9.peg.363"/>
<feature type="chain" id="PRO_5007914178" description="Lipocalin-like domain-containing protein" evidence="1">
    <location>
        <begin position="20"/>
        <end position="147"/>
    </location>
</feature>
<reference evidence="6" key="3">
    <citation type="submission" date="2012-02" db="EMBL/GenBank/DDBJ databases">
        <title>Complete sequence of chromosome 1 of Prevotella dentalis DSM 3688.</title>
        <authorList>
            <person name="Lucas S."/>
            <person name="Copeland A."/>
            <person name="Lapidus A."/>
            <person name="Glavina del Rio T."/>
            <person name="Dalin E."/>
            <person name="Tice H."/>
            <person name="Bruce D."/>
            <person name="Goodwin L."/>
            <person name="Pitluck S."/>
            <person name="Peters L."/>
            <person name="Mikhailova N."/>
            <person name="Chertkov O."/>
            <person name="Kyrpides N."/>
            <person name="Mavromatis K."/>
            <person name="Ivanova N."/>
            <person name="Brettin T."/>
            <person name="Detter J.C."/>
            <person name="Han C."/>
            <person name="Larimer F."/>
            <person name="Land M."/>
            <person name="Hauser L."/>
            <person name="Markowitz V."/>
            <person name="Cheng J.-F."/>
            <person name="Hugenholtz P."/>
            <person name="Woyke T."/>
            <person name="Wu D."/>
            <person name="Gronow S."/>
            <person name="Wellnitz S."/>
            <person name="Brambilla E."/>
            <person name="Klenk H.-P."/>
            <person name="Eisen J.A."/>
        </authorList>
    </citation>
    <scope>NUCLEOTIDE SEQUENCE [LARGE SCALE GENOMIC DNA]</scope>
    <source>
        <strain evidence="6">ATCC 49559 / DSM 3688 / JCM 13448 / NCTC 12043 / ES 2772</strain>
    </source>
</reference>
<keyword evidence="6" id="KW-1185">Reference proteome</keyword>
<dbReference type="Pfam" id="PF16585">
    <property type="entry name" value="Lipocalin_8"/>
    <property type="match status" value="1"/>
</dbReference>
<feature type="signal peptide" evidence="1">
    <location>
        <begin position="1"/>
        <end position="19"/>
    </location>
</feature>
<proteinExistence type="predicted"/>
<gene>
    <name evidence="3" type="ordered locus">Prede_0348</name>
    <name evidence="4" type="ORF">HMPREF9136_0427</name>
</gene>
<dbReference type="EMBL" id="AFPW01000006">
    <property type="protein sequence ID" value="EGQ16578.1"/>
    <property type="molecule type" value="Genomic_DNA"/>
</dbReference>
<dbReference type="InterPro" id="IPR024311">
    <property type="entry name" value="Lipocalin-like"/>
</dbReference>
<evidence type="ECO:0000313" key="4">
    <source>
        <dbReference type="EMBL" id="EGQ16578.1"/>
    </source>
</evidence>
<feature type="domain" description="Lipocalin-like" evidence="2">
    <location>
        <begin position="17"/>
        <end position="147"/>
    </location>
</feature>
<dbReference type="Proteomes" id="UP000007820">
    <property type="component" value="Unassembled WGS sequence"/>
</dbReference>
<dbReference type="STRING" id="908937.Prede_0348"/>
<evidence type="ECO:0000313" key="6">
    <source>
        <dbReference type="Proteomes" id="UP000010862"/>
    </source>
</evidence>
<dbReference type="RefSeq" id="WP_005843917.1">
    <property type="nucleotide sequence ID" value="NC_019960.1"/>
</dbReference>
<sequence length="147" mass="16295">MKIIGKALGLLLAALNVAACGDLIETTDNGRLGGNWLLTTVDTLATGGVADVHTDRKFMAVEGGILQLRDADEGKQYIFRYSYVDDKLTLSDARVNDRERGDPLVTDSMVLVPFGFDSLQPVLRVEAISRSRLTLVSDRLRLYYRKF</sequence>
<reference evidence="3" key="2">
    <citation type="submission" date="2012-02" db="EMBL/GenBank/DDBJ databases">
        <title>Complete sequence of chromosome 1 of Prevotella dentalis DSM 3688.</title>
        <authorList>
            <consortium name="US DOE Joint Genome Institute (JGI-PGF)"/>
            <person name="Lucas S."/>
            <person name="Copeland A."/>
            <person name="Lapidus A."/>
            <person name="Glavina del Rio T."/>
            <person name="Dalin E."/>
            <person name="Tice H."/>
            <person name="Bruce D."/>
            <person name="Goodwin L."/>
            <person name="Pitluck S."/>
            <person name="Peters L."/>
            <person name="Mikhailova N."/>
            <person name="Chertkov O."/>
            <person name="Kyrpides N."/>
            <person name="Mavromatis K."/>
            <person name="Ivanova N."/>
            <person name="Brettin T."/>
            <person name="Detter J.C."/>
            <person name="Han C."/>
            <person name="Larimer F."/>
            <person name="Land M."/>
            <person name="Hauser L."/>
            <person name="Markowitz V."/>
            <person name="Cheng J.-F."/>
            <person name="Hugenholtz P."/>
            <person name="Woyke T."/>
            <person name="Wu D."/>
            <person name="Gronow S."/>
            <person name="Wellnitz S."/>
            <person name="Brambilla E."/>
            <person name="Klenk H.-P."/>
            <person name="Eisen J.A."/>
        </authorList>
    </citation>
    <scope>NUCLEOTIDE SEQUENCE</scope>
    <source>
        <strain evidence="3">DSM 3688</strain>
    </source>
</reference>
<evidence type="ECO:0000259" key="2">
    <source>
        <dbReference type="Pfam" id="PF16585"/>
    </source>
</evidence>
<dbReference type="EMBL" id="CP003368">
    <property type="protein sequence ID" value="AGB27730.1"/>
    <property type="molecule type" value="Genomic_DNA"/>
</dbReference>
<dbReference type="HOGENOM" id="CLU_146038_0_0_10"/>
<dbReference type="Proteomes" id="UP000010862">
    <property type="component" value="Chromosome 1"/>
</dbReference>
<dbReference type="AlphaFoldDB" id="F9D0P9"/>
<evidence type="ECO:0000313" key="3">
    <source>
        <dbReference type="EMBL" id="AGB27730.1"/>
    </source>
</evidence>
<evidence type="ECO:0000256" key="1">
    <source>
        <dbReference type="SAM" id="SignalP"/>
    </source>
</evidence>
<evidence type="ECO:0000313" key="5">
    <source>
        <dbReference type="Proteomes" id="UP000007820"/>
    </source>
</evidence>
<reference evidence="4 5" key="1">
    <citation type="submission" date="2011-04" db="EMBL/GenBank/DDBJ databases">
        <authorList>
            <person name="Muzny D."/>
            <person name="Qin X."/>
            <person name="Deng J."/>
            <person name="Jiang H."/>
            <person name="Liu Y."/>
            <person name="Qu J."/>
            <person name="Song X.-Z."/>
            <person name="Zhang L."/>
            <person name="Thornton R."/>
            <person name="Coyle M."/>
            <person name="Francisco L."/>
            <person name="Jackson L."/>
            <person name="Javaid M."/>
            <person name="Korchina V."/>
            <person name="Kovar C."/>
            <person name="Mata R."/>
            <person name="Mathew T."/>
            <person name="Ngo R."/>
            <person name="Nguyen L."/>
            <person name="Nguyen N."/>
            <person name="Okwuonu G."/>
            <person name="Ongeri F."/>
            <person name="Pham C."/>
            <person name="Simmons D."/>
            <person name="Wilczek-Boney K."/>
            <person name="Hale W."/>
            <person name="Jakkamsetti A."/>
            <person name="Pham P."/>
            <person name="Ruth R."/>
            <person name="San Lucas F."/>
            <person name="Warren J."/>
            <person name="Zhang J."/>
            <person name="Zhao Z."/>
            <person name="Zhou C."/>
            <person name="Zhu D."/>
            <person name="Lee S."/>
            <person name="Bess C."/>
            <person name="Blankenburg K."/>
            <person name="Forbes L."/>
            <person name="Fu Q."/>
            <person name="Gubbala S."/>
            <person name="Hirani K."/>
            <person name="Jayaseelan J.C."/>
            <person name="Lara F."/>
            <person name="Munidasa M."/>
            <person name="Palculict T."/>
            <person name="Patil S."/>
            <person name="Pu L.-L."/>
            <person name="Saada N."/>
            <person name="Tang L."/>
            <person name="Weissenberger G."/>
            <person name="Zhu Y."/>
            <person name="Hemphill L."/>
            <person name="Shang Y."/>
            <person name="Youmans B."/>
            <person name="Ayvaz T."/>
            <person name="Ross M."/>
            <person name="Santibanez J."/>
            <person name="Aqrawi P."/>
            <person name="Gross S."/>
            <person name="Joshi V."/>
            <person name="Fowler G."/>
            <person name="Nazareth L."/>
            <person name="Reid J."/>
            <person name="Worley K."/>
            <person name="Petrosino J."/>
            <person name="Highlander S."/>
            <person name="Gibbs R."/>
        </authorList>
    </citation>
    <scope>NUCLEOTIDE SEQUENCE [LARGE SCALE GENOMIC DNA]</scope>
    <source>
        <strain evidence="4 5">DSM 3688</strain>
    </source>
</reference>
<dbReference type="OrthoDB" id="1082056at2"/>
<accession>F9D0P9</accession>
<dbReference type="Gene3D" id="2.40.128.280">
    <property type="match status" value="1"/>
</dbReference>